<dbReference type="PROSITE" id="PS51065">
    <property type="entry name" value="NHR"/>
    <property type="match status" value="1"/>
</dbReference>
<keyword evidence="3" id="KW-1185">Reference proteome</keyword>
<feature type="domain" description="NHR" evidence="1">
    <location>
        <begin position="52"/>
        <end position="206"/>
    </location>
</feature>
<organism evidence="2 3">
    <name type="scientific">Mya arenaria</name>
    <name type="common">Soft-shell clam</name>
    <dbReference type="NCBI Taxonomy" id="6604"/>
    <lineage>
        <taxon>Eukaryota</taxon>
        <taxon>Metazoa</taxon>
        <taxon>Spiralia</taxon>
        <taxon>Lophotrochozoa</taxon>
        <taxon>Mollusca</taxon>
        <taxon>Bivalvia</taxon>
        <taxon>Autobranchia</taxon>
        <taxon>Heteroconchia</taxon>
        <taxon>Euheterodonta</taxon>
        <taxon>Imparidentia</taxon>
        <taxon>Neoheterodontei</taxon>
        <taxon>Myida</taxon>
        <taxon>Myoidea</taxon>
        <taxon>Myidae</taxon>
        <taxon>Mya</taxon>
    </lineage>
</organism>
<protein>
    <submittedName>
        <fullName evidence="2">NEUL1-like protein</fullName>
    </submittedName>
</protein>
<dbReference type="PANTHER" id="PTHR12429:SF6">
    <property type="entry name" value="PROTEIN NEURALIZED"/>
    <property type="match status" value="1"/>
</dbReference>
<evidence type="ECO:0000313" key="2">
    <source>
        <dbReference type="EMBL" id="WAR20835.1"/>
    </source>
</evidence>
<evidence type="ECO:0000313" key="3">
    <source>
        <dbReference type="Proteomes" id="UP001164746"/>
    </source>
</evidence>
<accession>A0ABY7FFI5</accession>
<dbReference type="InterPro" id="IPR037962">
    <property type="entry name" value="Neuralized"/>
</dbReference>
<dbReference type="EMBL" id="CP111023">
    <property type="protein sequence ID" value="WAR20835.1"/>
    <property type="molecule type" value="Genomic_DNA"/>
</dbReference>
<proteinExistence type="predicted"/>
<dbReference type="Gene3D" id="2.60.120.920">
    <property type="match status" value="1"/>
</dbReference>
<name>A0ABY7FFI5_MYAAR</name>
<dbReference type="Proteomes" id="UP001164746">
    <property type="component" value="Chromosome 12"/>
</dbReference>
<gene>
    <name evidence="2" type="ORF">MAR_014809</name>
</gene>
<dbReference type="PANTHER" id="PTHR12429">
    <property type="entry name" value="NEURALIZED"/>
    <property type="match status" value="1"/>
</dbReference>
<sequence>MTSQSLTSLHWTELFWPNLSAIPSAKKTRDAIAFLTSPADGAVTVTSFLYGLVTFSANHGPKLDLLEGNTEGRRYEGYCWAVALGEQPLPVGHWLEFNITERECCWLANMNVGISYTSPDDIPLGDLVLCEDNVSMALNYTEVFVFERFYSEENVYRFRVDHHGNAFLTPNVTEDGLVFSGVDVSRPFWPIFNVFGDTKAIRLLNVTADEYEDAVF</sequence>
<reference evidence="2" key="1">
    <citation type="submission" date="2022-11" db="EMBL/GenBank/DDBJ databases">
        <title>Centuries of genome instability and evolution in soft-shell clam transmissible cancer (bioRxiv).</title>
        <authorList>
            <person name="Hart S.F.M."/>
            <person name="Yonemitsu M.A."/>
            <person name="Giersch R.M."/>
            <person name="Beal B.F."/>
            <person name="Arriagada G."/>
            <person name="Davis B.W."/>
            <person name="Ostrander E.A."/>
            <person name="Goff S.P."/>
            <person name="Metzger M.J."/>
        </authorList>
    </citation>
    <scope>NUCLEOTIDE SEQUENCE</scope>
    <source>
        <strain evidence="2">MELC-2E11</strain>
        <tissue evidence="2">Siphon/mantle</tissue>
    </source>
</reference>
<evidence type="ECO:0000259" key="1">
    <source>
        <dbReference type="PROSITE" id="PS51065"/>
    </source>
</evidence>
<dbReference type="Pfam" id="PF07177">
    <property type="entry name" value="Neuralized"/>
    <property type="match status" value="1"/>
</dbReference>
<dbReference type="InterPro" id="IPR043136">
    <property type="entry name" value="B30.2/SPRY_sf"/>
</dbReference>
<dbReference type="InterPro" id="IPR006573">
    <property type="entry name" value="NHR_dom"/>
</dbReference>